<evidence type="ECO:0000313" key="2">
    <source>
        <dbReference type="EMBL" id="CUH22575.1"/>
    </source>
</evidence>
<reference evidence="2 3" key="1">
    <citation type="submission" date="2015-09" db="EMBL/GenBank/DDBJ databases">
        <authorList>
            <person name="Jackson K.R."/>
            <person name="Lunt B.L."/>
            <person name="Fisher J.N.B."/>
            <person name="Gardner A.V."/>
            <person name="Bailey M.E."/>
            <person name="Deus L.M."/>
            <person name="Earl A.S."/>
            <person name="Gibby P.D."/>
            <person name="Hartmann K.A."/>
            <person name="Liu J.E."/>
            <person name="Manci A.M."/>
            <person name="Nielsen D.A."/>
            <person name="Solomon M.B."/>
            <person name="Breakwell D.P."/>
            <person name="Burnett S.H."/>
            <person name="Grose J.H."/>
        </authorList>
    </citation>
    <scope>NUCLEOTIDE SEQUENCE [LARGE SCALE GENOMIC DNA]</scope>
    <source>
        <strain evidence="2 3">CECT 7799</strain>
    </source>
</reference>
<dbReference type="STRING" id="313367.JSE7799_00598"/>
<dbReference type="RefSeq" id="WP_055662277.1">
    <property type="nucleotide sequence ID" value="NZ_CYPR01000037.1"/>
</dbReference>
<organism evidence="2 3">
    <name type="scientific">Jannaschia seosinensis</name>
    <dbReference type="NCBI Taxonomy" id="313367"/>
    <lineage>
        <taxon>Bacteria</taxon>
        <taxon>Pseudomonadati</taxon>
        <taxon>Pseudomonadota</taxon>
        <taxon>Alphaproteobacteria</taxon>
        <taxon>Rhodobacterales</taxon>
        <taxon>Roseobacteraceae</taxon>
        <taxon>Jannaschia</taxon>
    </lineage>
</organism>
<name>A0A0M7B500_9RHOB</name>
<sequence length="220" mass="24308">MTRSQQNFQTAGCSISRRRPRLRANIFQGLPAFSPEEEQQPHFFPWDEARTIPLIENFEVEVERIVTFRPFAHHLKQPDCATYVLWGEGDEAHMTNLQTARQASGPFEVPAFSPDYDHVMTLKSAPNWLDAPLLEAGVPVSVPSIRLNDPETGRPTIPVGVPIEEGTKLTVLYRGVGDPRIVVAGRSPLAGTAVCNSEGMDASSEKDALVMSGTPEELMR</sequence>
<evidence type="ECO:0000256" key="1">
    <source>
        <dbReference type="SAM" id="MobiDB-lite"/>
    </source>
</evidence>
<dbReference type="AlphaFoldDB" id="A0A0M7B500"/>
<gene>
    <name evidence="2" type="ORF">JSE7799_00598</name>
</gene>
<dbReference type="EMBL" id="CYPR01000037">
    <property type="protein sequence ID" value="CUH22575.1"/>
    <property type="molecule type" value="Genomic_DNA"/>
</dbReference>
<evidence type="ECO:0000313" key="3">
    <source>
        <dbReference type="Proteomes" id="UP000049455"/>
    </source>
</evidence>
<protein>
    <submittedName>
        <fullName evidence="2">Uncharacterized protein</fullName>
    </submittedName>
</protein>
<feature type="region of interest" description="Disordered" evidence="1">
    <location>
        <begin position="196"/>
        <end position="220"/>
    </location>
</feature>
<accession>A0A0M7B500</accession>
<dbReference type="Proteomes" id="UP000049455">
    <property type="component" value="Unassembled WGS sequence"/>
</dbReference>
<keyword evidence="3" id="KW-1185">Reference proteome</keyword>
<dbReference type="OrthoDB" id="7874075at2"/>
<proteinExistence type="predicted"/>